<dbReference type="Proteomes" id="UP001236239">
    <property type="component" value="Unassembled WGS sequence"/>
</dbReference>
<organism evidence="1 2">
    <name type="scientific">Phocoenobacter skyensis</name>
    <dbReference type="NCBI Taxonomy" id="97481"/>
    <lineage>
        <taxon>Bacteria</taxon>
        <taxon>Pseudomonadati</taxon>
        <taxon>Pseudomonadota</taxon>
        <taxon>Gammaproteobacteria</taxon>
        <taxon>Pasteurellales</taxon>
        <taxon>Pasteurellaceae</taxon>
        <taxon>Phocoenobacter</taxon>
    </lineage>
</organism>
<dbReference type="EMBL" id="JASAYQ010000005">
    <property type="protein sequence ID" value="MDP8172610.1"/>
    <property type="molecule type" value="Genomic_DNA"/>
</dbReference>
<comment type="caution">
    <text evidence="1">The sequence shown here is derived from an EMBL/GenBank/DDBJ whole genome shotgun (WGS) entry which is preliminary data.</text>
</comment>
<gene>
    <name evidence="1" type="ORF">QJU93_04485</name>
</gene>
<dbReference type="Pfam" id="PF06528">
    <property type="entry name" value="Phage_P2_GpE"/>
    <property type="match status" value="1"/>
</dbReference>
<sequence>MSDLAWWFGWQPSELWELTLDDIEMWLKEAQRQNKAGYTKATL</sequence>
<reference evidence="1" key="1">
    <citation type="journal article" date="2023" name="Front. Microbiol.">
        <title>Phylogeography and host specificity of Pasteurellaceae pathogenic to sea-farmed fish in the north-east Atlantic.</title>
        <authorList>
            <person name="Gulla S."/>
            <person name="Colquhoun D.J."/>
            <person name="Olsen A.B."/>
            <person name="Spilsberg B."/>
            <person name="Lagesen K."/>
            <person name="Aakesson C.P."/>
            <person name="Strom S."/>
            <person name="Manji F."/>
            <person name="Birkbeck T.H."/>
            <person name="Nilsen H.K."/>
        </authorList>
    </citation>
    <scope>NUCLEOTIDE SEQUENCE</scope>
    <source>
        <strain evidence="1">TW16_20</strain>
    </source>
</reference>
<dbReference type="RefSeq" id="WP_306375166.1">
    <property type="nucleotide sequence ID" value="NZ_JASAYN010000007.1"/>
</dbReference>
<protein>
    <submittedName>
        <fullName evidence="1">GpE family phage tail protein</fullName>
    </submittedName>
</protein>
<accession>A0AAJ6N9D0</accession>
<dbReference type="InterPro" id="IPR009493">
    <property type="entry name" value="P2_GpE"/>
</dbReference>
<name>A0AAJ6N9D0_9PAST</name>
<proteinExistence type="predicted"/>
<evidence type="ECO:0000313" key="2">
    <source>
        <dbReference type="Proteomes" id="UP001236239"/>
    </source>
</evidence>
<dbReference type="AlphaFoldDB" id="A0AAJ6N9D0"/>
<evidence type="ECO:0000313" key="1">
    <source>
        <dbReference type="EMBL" id="MDP8172610.1"/>
    </source>
</evidence>